<dbReference type="SUPFAM" id="SSF51230">
    <property type="entry name" value="Single hybrid motif"/>
    <property type="match status" value="1"/>
</dbReference>
<dbReference type="Gene3D" id="2.40.50.100">
    <property type="match status" value="1"/>
</dbReference>
<evidence type="ECO:0000256" key="1">
    <source>
        <dbReference type="ARBA" id="ARBA00023267"/>
    </source>
</evidence>
<sequence>MEFSDSLDQLIRKSGSNIKIDCVRLGQNSYSLILNGKSYYITLNSHFQGYEIMVDHHSQIVKVQDELDILLEKFGMKKDIDIQLGEIHAQIPGLISQIFVKEGDDIESNQKLFILEAMKMENEINSPVSGIVDKIHYKVGDKVEKGNLIMDIIS</sequence>
<evidence type="ECO:0000259" key="2">
    <source>
        <dbReference type="PROSITE" id="PS50968"/>
    </source>
</evidence>
<dbReference type="PANTHER" id="PTHR45266">
    <property type="entry name" value="OXALOACETATE DECARBOXYLASE ALPHA CHAIN"/>
    <property type="match status" value="1"/>
</dbReference>
<dbReference type="EMBL" id="UINC01020648">
    <property type="protein sequence ID" value="SVA86508.1"/>
    <property type="molecule type" value="Genomic_DNA"/>
</dbReference>
<dbReference type="InterPro" id="IPR001882">
    <property type="entry name" value="Biotin_BS"/>
</dbReference>
<dbReference type="CDD" id="cd06850">
    <property type="entry name" value="biotinyl_domain"/>
    <property type="match status" value="1"/>
</dbReference>
<dbReference type="InterPro" id="IPR011053">
    <property type="entry name" value="Single_hybrid_motif"/>
</dbReference>
<keyword evidence="1" id="KW-0092">Biotin</keyword>
<dbReference type="AlphaFoldDB" id="A0A381ZB48"/>
<dbReference type="InterPro" id="IPR050709">
    <property type="entry name" value="Biotin_Carboxyl_Carrier/Decarb"/>
</dbReference>
<reference evidence="3" key="1">
    <citation type="submission" date="2018-05" db="EMBL/GenBank/DDBJ databases">
        <authorList>
            <person name="Lanie J.A."/>
            <person name="Ng W.-L."/>
            <person name="Kazmierczak K.M."/>
            <person name="Andrzejewski T.M."/>
            <person name="Davidsen T.M."/>
            <person name="Wayne K.J."/>
            <person name="Tettelin H."/>
            <person name="Glass J.I."/>
            <person name="Rusch D."/>
            <person name="Podicherti R."/>
            <person name="Tsui H.-C.T."/>
            <person name="Winkler M.E."/>
        </authorList>
    </citation>
    <scope>NUCLEOTIDE SEQUENCE</scope>
</reference>
<organism evidence="3">
    <name type="scientific">marine metagenome</name>
    <dbReference type="NCBI Taxonomy" id="408172"/>
    <lineage>
        <taxon>unclassified sequences</taxon>
        <taxon>metagenomes</taxon>
        <taxon>ecological metagenomes</taxon>
    </lineage>
</organism>
<gene>
    <name evidence="3" type="ORF">METZ01_LOCUS139362</name>
</gene>
<evidence type="ECO:0000313" key="3">
    <source>
        <dbReference type="EMBL" id="SVA86508.1"/>
    </source>
</evidence>
<dbReference type="PROSITE" id="PS00188">
    <property type="entry name" value="BIOTIN"/>
    <property type="match status" value="1"/>
</dbReference>
<dbReference type="PANTHER" id="PTHR45266:SF3">
    <property type="entry name" value="OXALOACETATE DECARBOXYLASE ALPHA CHAIN"/>
    <property type="match status" value="1"/>
</dbReference>
<proteinExistence type="predicted"/>
<name>A0A381ZB48_9ZZZZ</name>
<feature type="domain" description="Lipoyl-binding" evidence="2">
    <location>
        <begin position="77"/>
        <end position="153"/>
    </location>
</feature>
<dbReference type="FunFam" id="2.40.50.100:FF:000003">
    <property type="entry name" value="Acetyl-CoA carboxylase biotin carboxyl carrier protein"/>
    <property type="match status" value="1"/>
</dbReference>
<dbReference type="InterPro" id="IPR000089">
    <property type="entry name" value="Biotin_lipoyl"/>
</dbReference>
<accession>A0A381ZB48</accession>
<dbReference type="PROSITE" id="PS50968">
    <property type="entry name" value="BIOTINYL_LIPOYL"/>
    <property type="match status" value="1"/>
</dbReference>
<dbReference type="Pfam" id="PF00364">
    <property type="entry name" value="Biotin_lipoyl"/>
    <property type="match status" value="1"/>
</dbReference>
<protein>
    <recommendedName>
        <fullName evidence="2">Lipoyl-binding domain-containing protein</fullName>
    </recommendedName>
</protein>